<evidence type="ECO:0000313" key="3">
    <source>
        <dbReference type="Proteomes" id="UP000054359"/>
    </source>
</evidence>
<proteinExistence type="predicted"/>
<sequence length="69" mass="7397">MGCVSSVFQYGSYIVDEKAAPENKEDGENATGDVPSTQELPSKSAEEESAKEQAAKTEASKPDEQSEQK</sequence>
<gene>
    <name evidence="2" type="ORF">X975_05359</name>
</gene>
<feature type="non-terminal residue" evidence="2">
    <location>
        <position position="69"/>
    </location>
</feature>
<dbReference type="Proteomes" id="UP000054359">
    <property type="component" value="Unassembled WGS sequence"/>
</dbReference>
<feature type="compositionally biased region" description="Basic and acidic residues" evidence="1">
    <location>
        <begin position="15"/>
        <end position="27"/>
    </location>
</feature>
<organism evidence="2 3">
    <name type="scientific">Stegodyphus mimosarum</name>
    <name type="common">African social velvet spider</name>
    <dbReference type="NCBI Taxonomy" id="407821"/>
    <lineage>
        <taxon>Eukaryota</taxon>
        <taxon>Metazoa</taxon>
        <taxon>Ecdysozoa</taxon>
        <taxon>Arthropoda</taxon>
        <taxon>Chelicerata</taxon>
        <taxon>Arachnida</taxon>
        <taxon>Araneae</taxon>
        <taxon>Araneomorphae</taxon>
        <taxon>Entelegynae</taxon>
        <taxon>Eresoidea</taxon>
        <taxon>Eresidae</taxon>
        <taxon>Stegodyphus</taxon>
    </lineage>
</organism>
<accession>A0A087TSF2</accession>
<feature type="compositionally biased region" description="Basic and acidic residues" evidence="1">
    <location>
        <begin position="44"/>
        <end position="69"/>
    </location>
</feature>
<keyword evidence="3" id="KW-1185">Reference proteome</keyword>
<dbReference type="EMBL" id="KK116532">
    <property type="protein sequence ID" value="KFM68041.1"/>
    <property type="molecule type" value="Genomic_DNA"/>
</dbReference>
<protein>
    <submittedName>
        <fullName evidence="2">Uncharacterized protein</fullName>
    </submittedName>
</protein>
<name>A0A087TSF2_STEMI</name>
<dbReference type="OrthoDB" id="10533342at2759"/>
<reference evidence="2 3" key="1">
    <citation type="submission" date="2013-11" db="EMBL/GenBank/DDBJ databases">
        <title>Genome sequencing of Stegodyphus mimosarum.</title>
        <authorList>
            <person name="Bechsgaard J."/>
        </authorList>
    </citation>
    <scope>NUCLEOTIDE SEQUENCE [LARGE SCALE GENOMIC DNA]</scope>
</reference>
<dbReference type="AlphaFoldDB" id="A0A087TSF2"/>
<evidence type="ECO:0000313" key="2">
    <source>
        <dbReference type="EMBL" id="KFM68041.1"/>
    </source>
</evidence>
<feature type="region of interest" description="Disordered" evidence="1">
    <location>
        <begin position="11"/>
        <end position="69"/>
    </location>
</feature>
<evidence type="ECO:0000256" key="1">
    <source>
        <dbReference type="SAM" id="MobiDB-lite"/>
    </source>
</evidence>